<accession>A0AAD3D921</accession>
<dbReference type="InterPro" id="IPR007235">
    <property type="entry name" value="Glyco_trans_28_C"/>
</dbReference>
<sequence length="509" mass="54971">MRVPSLATIAPLLLFANQSNAFSVQNNSPIATNSLLKSPSAAFQPTTTVLFAKETGTIQILMSDTGGGHRASANALRDAFDELYPGQIEVDIVDIFTEYGPFWPINAFVPIYKIMATYPILWQITYESGATPLGLWFNELMLEIFCFEPFKECMVRPSGSTEKRADMVVSVHPLTQDIPLKILNDVDSNGKSRKEGRTTPFATVVTDLGGAHPTWFNPGVDKCFVPSDALNKAARDRGVQSEQIVQYGLPIRKGFWADRGTNTGKSTNAQNGNFFEDLFAGLTGGKSNTETPKVSSPKSSLQTKLGLKENLPTVLIVGGGDGMGGIIKQANAMGEKLAQKGAEDGNTYQMVVVCGKNEQAQNDLSSKEWGENVSVVVNGFVNNMDEWMRSSDVIVTKAGPGSIAEASICGLPCMLSSYLPGQEFGNIAFVEENGFGKYSGDPQKIADEVSTWLSSPDMLSTMQAAALEAARPSATVEIAKDLAAMLFEHKKSLTQNAETSEEKKELVSQ</sequence>
<evidence type="ECO:0000256" key="5">
    <source>
        <dbReference type="ARBA" id="ARBA00046299"/>
    </source>
</evidence>
<evidence type="ECO:0000256" key="1">
    <source>
        <dbReference type="ARBA" id="ARBA00006962"/>
    </source>
</evidence>
<evidence type="ECO:0000256" key="4">
    <source>
        <dbReference type="ARBA" id="ARBA00022679"/>
    </source>
</evidence>
<feature type="domain" description="Diacylglycerol glucosyltransferase N-terminal" evidence="8">
    <location>
        <begin position="69"/>
        <end position="251"/>
    </location>
</feature>
<dbReference type="GO" id="GO:0009247">
    <property type="term" value="P:glycolipid biosynthetic process"/>
    <property type="evidence" value="ECO:0007669"/>
    <property type="project" value="InterPro"/>
</dbReference>
<gene>
    <name evidence="9" type="ORF">CTEN210_15181</name>
</gene>
<dbReference type="AlphaFoldDB" id="A0AAD3D921"/>
<dbReference type="PANTHER" id="PTHR43025:SF3">
    <property type="entry name" value="MONOGALACTOSYLDIACYLGLYCEROL SYNTHASE 1, CHLOROPLASTIC"/>
    <property type="match status" value="1"/>
</dbReference>
<comment type="similarity">
    <text evidence="1">Belongs to the glycosyltransferase 28 family.</text>
</comment>
<proteinExistence type="inferred from homology"/>
<evidence type="ECO:0000259" key="8">
    <source>
        <dbReference type="Pfam" id="PF06925"/>
    </source>
</evidence>
<dbReference type="Pfam" id="PF06925">
    <property type="entry name" value="MGDG_synth"/>
    <property type="match status" value="1"/>
</dbReference>
<reference evidence="9 10" key="1">
    <citation type="journal article" date="2021" name="Sci. Rep.">
        <title>The genome of the diatom Chaetoceros tenuissimus carries an ancient integrated fragment of an extant virus.</title>
        <authorList>
            <person name="Hongo Y."/>
            <person name="Kimura K."/>
            <person name="Takaki Y."/>
            <person name="Yoshida Y."/>
            <person name="Baba S."/>
            <person name="Kobayashi G."/>
            <person name="Nagasaki K."/>
            <person name="Hano T."/>
            <person name="Tomaru Y."/>
        </authorList>
    </citation>
    <scope>NUCLEOTIDE SEQUENCE [LARGE SCALE GENOMIC DNA]</scope>
    <source>
        <strain evidence="9 10">NIES-3715</strain>
    </source>
</reference>
<keyword evidence="10" id="KW-1185">Reference proteome</keyword>
<dbReference type="Proteomes" id="UP001054902">
    <property type="component" value="Unassembled WGS sequence"/>
</dbReference>
<dbReference type="InterPro" id="IPR009695">
    <property type="entry name" value="Diacylglyc_glucosyltr_N"/>
</dbReference>
<evidence type="ECO:0000313" key="10">
    <source>
        <dbReference type="Proteomes" id="UP001054902"/>
    </source>
</evidence>
<keyword evidence="3" id="KW-0328">Glycosyltransferase</keyword>
<dbReference type="PANTHER" id="PTHR43025">
    <property type="entry name" value="MONOGALACTOSYLDIACYLGLYCEROL SYNTHASE"/>
    <property type="match status" value="1"/>
</dbReference>
<dbReference type="GO" id="GO:0031969">
    <property type="term" value="C:chloroplast membrane"/>
    <property type="evidence" value="ECO:0007669"/>
    <property type="project" value="UniProtKB-SubCell"/>
</dbReference>
<keyword evidence="4" id="KW-0808">Transferase</keyword>
<protein>
    <recommendedName>
        <fullName evidence="2">monogalactosyldiacylglycerol synthase</fullName>
        <ecNumber evidence="2">2.4.1.46</ecNumber>
    </recommendedName>
</protein>
<organism evidence="9 10">
    <name type="scientific">Chaetoceros tenuissimus</name>
    <dbReference type="NCBI Taxonomy" id="426638"/>
    <lineage>
        <taxon>Eukaryota</taxon>
        <taxon>Sar</taxon>
        <taxon>Stramenopiles</taxon>
        <taxon>Ochrophyta</taxon>
        <taxon>Bacillariophyta</taxon>
        <taxon>Coscinodiscophyceae</taxon>
        <taxon>Chaetocerotophycidae</taxon>
        <taxon>Chaetocerotales</taxon>
        <taxon>Chaetocerotaceae</taxon>
        <taxon>Chaetoceros</taxon>
    </lineage>
</organism>
<dbReference type="GO" id="GO:0046509">
    <property type="term" value="F:1,2-diacylglycerol 3-beta-galactosyltransferase activity"/>
    <property type="evidence" value="ECO:0007669"/>
    <property type="project" value="UniProtKB-EC"/>
</dbReference>
<dbReference type="InterPro" id="IPR050519">
    <property type="entry name" value="Glycosyltransf_28_UgtP"/>
</dbReference>
<name>A0AAD3D921_9STRA</name>
<dbReference type="Pfam" id="PF04101">
    <property type="entry name" value="Glyco_tran_28_C"/>
    <property type="match status" value="1"/>
</dbReference>
<evidence type="ECO:0000313" key="9">
    <source>
        <dbReference type="EMBL" id="GFH58705.1"/>
    </source>
</evidence>
<evidence type="ECO:0000256" key="3">
    <source>
        <dbReference type="ARBA" id="ARBA00022676"/>
    </source>
</evidence>
<evidence type="ECO:0000256" key="6">
    <source>
        <dbReference type="SAM" id="SignalP"/>
    </source>
</evidence>
<evidence type="ECO:0000259" key="7">
    <source>
        <dbReference type="Pfam" id="PF04101"/>
    </source>
</evidence>
<feature type="domain" description="Glycosyl transferase family 28 C-terminal" evidence="7">
    <location>
        <begin position="313"/>
        <end position="415"/>
    </location>
</feature>
<evidence type="ECO:0000256" key="2">
    <source>
        <dbReference type="ARBA" id="ARBA00012615"/>
    </source>
</evidence>
<dbReference type="Gene3D" id="3.40.50.2000">
    <property type="entry name" value="Glycogen Phosphorylase B"/>
    <property type="match status" value="1"/>
</dbReference>
<keyword evidence="6" id="KW-0732">Signal</keyword>
<dbReference type="EC" id="2.4.1.46" evidence="2"/>
<feature type="signal peptide" evidence="6">
    <location>
        <begin position="1"/>
        <end position="21"/>
    </location>
</feature>
<dbReference type="SUPFAM" id="SSF53756">
    <property type="entry name" value="UDP-Glycosyltransferase/glycogen phosphorylase"/>
    <property type="match status" value="1"/>
</dbReference>
<comment type="subcellular location">
    <subcellularLocation>
        <location evidence="5">Plastid</location>
        <location evidence="5">Chloroplast membrane</location>
    </subcellularLocation>
</comment>
<comment type="caution">
    <text evidence="9">The sequence shown here is derived from an EMBL/GenBank/DDBJ whole genome shotgun (WGS) entry which is preliminary data.</text>
</comment>
<feature type="chain" id="PRO_5042074802" description="monogalactosyldiacylglycerol synthase" evidence="6">
    <location>
        <begin position="22"/>
        <end position="509"/>
    </location>
</feature>
<dbReference type="EMBL" id="BLLK01000062">
    <property type="protein sequence ID" value="GFH58705.1"/>
    <property type="molecule type" value="Genomic_DNA"/>
</dbReference>